<feature type="chain" id="PRO_5018116797" evidence="1">
    <location>
        <begin position="18"/>
        <end position="139"/>
    </location>
</feature>
<name>A0A3Q0JCR5_DIACI</name>
<evidence type="ECO:0000313" key="2">
    <source>
        <dbReference type="Proteomes" id="UP000079169"/>
    </source>
</evidence>
<proteinExistence type="predicted"/>
<dbReference type="Proteomes" id="UP000079169">
    <property type="component" value="Unplaced"/>
</dbReference>
<dbReference type="PaxDb" id="121845-A0A3Q0JCR5"/>
<accession>A0A3Q0JCR5</accession>
<evidence type="ECO:0000313" key="3">
    <source>
        <dbReference type="RefSeq" id="XP_026684738.1"/>
    </source>
</evidence>
<gene>
    <name evidence="3" type="primary">LOC113470470</name>
</gene>
<dbReference type="RefSeq" id="XP_026684738.1">
    <property type="nucleotide sequence ID" value="XM_026828937.1"/>
</dbReference>
<protein>
    <submittedName>
        <fullName evidence="3">Uncharacterized protein LOC113470470</fullName>
    </submittedName>
</protein>
<feature type="signal peptide" evidence="1">
    <location>
        <begin position="1"/>
        <end position="17"/>
    </location>
</feature>
<keyword evidence="1" id="KW-0732">Signal</keyword>
<reference evidence="3" key="1">
    <citation type="submission" date="2025-08" db="UniProtKB">
        <authorList>
            <consortium name="RefSeq"/>
        </authorList>
    </citation>
    <scope>IDENTIFICATION</scope>
</reference>
<sequence length="139" mass="15764">MGYSVHLLLCLLASLHANKINWTEYDPNQETEGVPKVDLSRFNNRDLCKPVNGTNELPCITELHPFILAFLAQHDNNEAFRASCDPEPELAGPNGQPLVCWFRKKVYNAKTASKRTKFQMQFYQKNGKCTVRYADGGQS</sequence>
<keyword evidence="2" id="KW-1185">Reference proteome</keyword>
<dbReference type="KEGG" id="dci:113470470"/>
<organism evidence="2 3">
    <name type="scientific">Diaphorina citri</name>
    <name type="common">Asian citrus psyllid</name>
    <dbReference type="NCBI Taxonomy" id="121845"/>
    <lineage>
        <taxon>Eukaryota</taxon>
        <taxon>Metazoa</taxon>
        <taxon>Ecdysozoa</taxon>
        <taxon>Arthropoda</taxon>
        <taxon>Hexapoda</taxon>
        <taxon>Insecta</taxon>
        <taxon>Pterygota</taxon>
        <taxon>Neoptera</taxon>
        <taxon>Paraneoptera</taxon>
        <taxon>Hemiptera</taxon>
        <taxon>Sternorrhyncha</taxon>
        <taxon>Psylloidea</taxon>
        <taxon>Psyllidae</taxon>
        <taxon>Diaphorininae</taxon>
        <taxon>Diaphorina</taxon>
    </lineage>
</organism>
<dbReference type="AlphaFoldDB" id="A0A3Q0JCR5"/>
<evidence type="ECO:0000256" key="1">
    <source>
        <dbReference type="SAM" id="SignalP"/>
    </source>
</evidence>
<dbReference type="GeneID" id="113470470"/>